<dbReference type="KEGG" id="cmiu:B1H56_00695"/>
<comment type="caution">
    <text evidence="13">The sequence shown here is derived from an EMBL/GenBank/DDBJ whole genome shotgun (WGS) entry which is preliminary data.</text>
</comment>
<dbReference type="EC" id="3.2.2.27" evidence="3"/>
<dbReference type="CDD" id="cd10030">
    <property type="entry name" value="UDG-F4_TTUDGA_SPO1dp_like"/>
    <property type="match status" value="1"/>
</dbReference>
<evidence type="ECO:0000256" key="6">
    <source>
        <dbReference type="ARBA" id="ARBA00022723"/>
    </source>
</evidence>
<protein>
    <recommendedName>
        <fullName evidence="4">Type-4 uracil-DNA glycosylase</fullName>
        <ecNumber evidence="3">3.2.2.27</ecNumber>
    </recommendedName>
</protein>
<evidence type="ECO:0000256" key="7">
    <source>
        <dbReference type="ARBA" id="ARBA00022763"/>
    </source>
</evidence>
<dbReference type="InterPro" id="IPR036895">
    <property type="entry name" value="Uracil-DNA_glycosylase-like_sf"/>
</dbReference>
<keyword evidence="8" id="KW-0378">Hydrolase</keyword>
<dbReference type="GO" id="GO:0004844">
    <property type="term" value="F:uracil DNA N-glycosylase activity"/>
    <property type="evidence" value="ECO:0007669"/>
    <property type="project" value="UniProtKB-EC"/>
</dbReference>
<evidence type="ECO:0000313" key="14">
    <source>
        <dbReference type="Proteomes" id="UP000070366"/>
    </source>
</evidence>
<keyword evidence="11" id="KW-0234">DNA repair</keyword>
<dbReference type="InterPro" id="IPR051536">
    <property type="entry name" value="UDG_Type-4/5"/>
</dbReference>
<dbReference type="STRING" id="626937.HMPREF3293_02550"/>
<name>A0A136Q1B7_9FIRM</name>
<dbReference type="GO" id="GO:0051539">
    <property type="term" value="F:4 iron, 4 sulfur cluster binding"/>
    <property type="evidence" value="ECO:0007669"/>
    <property type="project" value="UniProtKB-KW"/>
</dbReference>
<keyword evidence="5" id="KW-0004">4Fe-4S</keyword>
<dbReference type="InterPro" id="IPR005122">
    <property type="entry name" value="Uracil-DNA_glycosylase-like"/>
</dbReference>
<dbReference type="SMART" id="SM00987">
    <property type="entry name" value="UreE_C"/>
    <property type="match status" value="1"/>
</dbReference>
<dbReference type="PATRIC" id="fig|626937.4.peg.2508"/>
<proteinExistence type="inferred from homology"/>
<evidence type="ECO:0000256" key="4">
    <source>
        <dbReference type="ARBA" id="ARBA00019403"/>
    </source>
</evidence>
<dbReference type="GO" id="GO:0046872">
    <property type="term" value="F:metal ion binding"/>
    <property type="evidence" value="ECO:0007669"/>
    <property type="project" value="UniProtKB-KW"/>
</dbReference>
<evidence type="ECO:0000256" key="10">
    <source>
        <dbReference type="ARBA" id="ARBA00023014"/>
    </source>
</evidence>
<organism evidence="13 14">
    <name type="scientific">Christensenella minuta</name>
    <dbReference type="NCBI Taxonomy" id="626937"/>
    <lineage>
        <taxon>Bacteria</taxon>
        <taxon>Bacillati</taxon>
        <taxon>Bacillota</taxon>
        <taxon>Clostridia</taxon>
        <taxon>Christensenellales</taxon>
        <taxon>Christensenellaceae</taxon>
        <taxon>Christensenella</taxon>
    </lineage>
</organism>
<keyword evidence="14" id="KW-1185">Reference proteome</keyword>
<evidence type="ECO:0000256" key="1">
    <source>
        <dbReference type="ARBA" id="ARBA00001400"/>
    </source>
</evidence>
<evidence type="ECO:0000256" key="3">
    <source>
        <dbReference type="ARBA" id="ARBA00012030"/>
    </source>
</evidence>
<dbReference type="NCBIfam" id="TIGR00758">
    <property type="entry name" value="UDG_fam4"/>
    <property type="match status" value="1"/>
</dbReference>
<comment type="similarity">
    <text evidence="2">Belongs to the uracil-DNA glycosylase (UDG) superfamily. Type 4 (UDGa) family.</text>
</comment>
<dbReference type="PANTHER" id="PTHR33693">
    <property type="entry name" value="TYPE-5 URACIL-DNA GLYCOSYLASE"/>
    <property type="match status" value="1"/>
</dbReference>
<comment type="catalytic activity">
    <reaction evidence="1">
        <text>Hydrolyzes single-stranded DNA or mismatched double-stranded DNA and polynucleotides, releasing free uracil.</text>
        <dbReference type="EC" id="3.2.2.27"/>
    </reaction>
</comment>
<dbReference type="InterPro" id="IPR005273">
    <property type="entry name" value="Ura-DNA_glyco_family4"/>
</dbReference>
<keyword evidence="7" id="KW-0227">DNA damage</keyword>
<dbReference type="GO" id="GO:0006281">
    <property type="term" value="P:DNA repair"/>
    <property type="evidence" value="ECO:0007669"/>
    <property type="project" value="UniProtKB-KW"/>
</dbReference>
<keyword evidence="6" id="KW-0479">Metal-binding</keyword>
<evidence type="ECO:0000259" key="12">
    <source>
        <dbReference type="SMART" id="SM00986"/>
    </source>
</evidence>
<feature type="domain" description="Uracil-DNA glycosylase-like" evidence="12">
    <location>
        <begin position="24"/>
        <end position="182"/>
    </location>
</feature>
<keyword evidence="10" id="KW-0411">Iron-sulfur</keyword>
<sequence>MDSNSLERLYDRISGAYPGQELVFGDGKPDAGLMLVGEAPGRDEVAQKKPFVGRAGQNLTGFLKTLGLSRTEIYVTNVCKFRPTKVSAKNTVSNRPPTREEILAAQPFLWEEIRLVAPRLLVTLGNTPLRAVRGFNAVIGDHHGKAERISLGTGEYWLFALYHPASIIYNPSLKETYSQDLSNLAVWLGKNI</sequence>
<evidence type="ECO:0000256" key="2">
    <source>
        <dbReference type="ARBA" id="ARBA00006521"/>
    </source>
</evidence>
<evidence type="ECO:0000256" key="9">
    <source>
        <dbReference type="ARBA" id="ARBA00023004"/>
    </source>
</evidence>
<dbReference type="SMART" id="SM00986">
    <property type="entry name" value="UDG"/>
    <property type="match status" value="1"/>
</dbReference>
<dbReference type="EMBL" id="LSZW01000064">
    <property type="protein sequence ID" value="KXK64471.1"/>
    <property type="molecule type" value="Genomic_DNA"/>
</dbReference>
<dbReference type="Pfam" id="PF03167">
    <property type="entry name" value="UDG"/>
    <property type="match status" value="1"/>
</dbReference>
<accession>A0A136Q1B7</accession>
<dbReference type="PANTHER" id="PTHR33693:SF1">
    <property type="entry name" value="TYPE-4 URACIL-DNA GLYCOSYLASE"/>
    <property type="match status" value="1"/>
</dbReference>
<keyword evidence="9" id="KW-0408">Iron</keyword>
<evidence type="ECO:0000256" key="11">
    <source>
        <dbReference type="ARBA" id="ARBA00023204"/>
    </source>
</evidence>
<evidence type="ECO:0000256" key="5">
    <source>
        <dbReference type="ARBA" id="ARBA00022485"/>
    </source>
</evidence>
<dbReference type="Proteomes" id="UP000070366">
    <property type="component" value="Unassembled WGS sequence"/>
</dbReference>
<evidence type="ECO:0000256" key="8">
    <source>
        <dbReference type="ARBA" id="ARBA00022801"/>
    </source>
</evidence>
<dbReference type="RefSeq" id="WP_066522147.1">
    <property type="nucleotide sequence ID" value="NZ_CABMOF010000007.1"/>
</dbReference>
<dbReference type="SUPFAM" id="SSF52141">
    <property type="entry name" value="Uracil-DNA glycosylase-like"/>
    <property type="match status" value="1"/>
</dbReference>
<gene>
    <name evidence="13" type="ORF">HMPREF3293_02550</name>
</gene>
<evidence type="ECO:0000313" key="13">
    <source>
        <dbReference type="EMBL" id="KXK64471.1"/>
    </source>
</evidence>
<reference evidence="13 14" key="1">
    <citation type="submission" date="2016-02" db="EMBL/GenBank/DDBJ databases">
        <authorList>
            <person name="Wen L."/>
            <person name="He K."/>
            <person name="Yang H."/>
        </authorList>
    </citation>
    <scope>NUCLEOTIDE SEQUENCE [LARGE SCALE GENOMIC DNA]</scope>
    <source>
        <strain evidence="13 14">DSM 22607</strain>
    </source>
</reference>
<dbReference type="OrthoDB" id="5290748at2"/>
<dbReference type="AlphaFoldDB" id="A0A136Q1B7"/>
<dbReference type="Gene3D" id="3.40.470.10">
    <property type="entry name" value="Uracil-DNA glycosylase-like domain"/>
    <property type="match status" value="1"/>
</dbReference>